<dbReference type="InterPro" id="IPR000600">
    <property type="entry name" value="ROK"/>
</dbReference>
<gene>
    <name evidence="3" type="ORF">JCM19231_5346</name>
</gene>
<dbReference type="Proteomes" id="UP000031671">
    <property type="component" value="Unassembled WGS sequence"/>
</dbReference>
<dbReference type="Gene3D" id="3.30.420.40">
    <property type="match status" value="2"/>
</dbReference>
<evidence type="ECO:0000313" key="4">
    <source>
        <dbReference type="Proteomes" id="UP000031671"/>
    </source>
</evidence>
<comment type="similarity">
    <text evidence="1">Belongs to the ROK (NagC/XylR) family.</text>
</comment>
<dbReference type="PANTHER" id="PTHR18964:SF149">
    <property type="entry name" value="BIFUNCTIONAL UDP-N-ACETYLGLUCOSAMINE 2-EPIMERASE_N-ACETYLMANNOSAMINE KINASE"/>
    <property type="match status" value="1"/>
</dbReference>
<name>A0A0B8NTE0_9VIBR</name>
<dbReference type="Pfam" id="PF00480">
    <property type="entry name" value="ROK"/>
    <property type="match status" value="1"/>
</dbReference>
<evidence type="ECO:0000256" key="1">
    <source>
        <dbReference type="ARBA" id="ARBA00006479"/>
    </source>
</evidence>
<evidence type="ECO:0000313" key="3">
    <source>
        <dbReference type="EMBL" id="GAM55572.1"/>
    </source>
</evidence>
<keyword evidence="4" id="KW-1185">Reference proteome</keyword>
<protein>
    <submittedName>
        <fullName evidence="3">ROK family protein</fullName>
    </submittedName>
</protein>
<dbReference type="SUPFAM" id="SSF53067">
    <property type="entry name" value="Actin-like ATPase domain"/>
    <property type="match status" value="1"/>
</dbReference>
<reference evidence="3 4" key="2">
    <citation type="submission" date="2015-01" db="EMBL/GenBank/DDBJ databases">
        <authorList>
            <consortium name="NBRP consortium"/>
            <person name="Sawabe T."/>
            <person name="Meirelles P."/>
            <person name="Feng G."/>
            <person name="Sayaka M."/>
            <person name="Hattori M."/>
            <person name="Ohkuma M."/>
        </authorList>
    </citation>
    <scope>NUCLEOTIDE SEQUENCE [LARGE SCALE GENOMIC DNA]</scope>
    <source>
        <strain evidence="4">JCM 19231</strain>
    </source>
</reference>
<dbReference type="AlphaFoldDB" id="A0A0B8NTE0"/>
<dbReference type="EMBL" id="BBRZ01000015">
    <property type="protein sequence ID" value="GAM55572.1"/>
    <property type="molecule type" value="Genomic_DNA"/>
</dbReference>
<reference evidence="3 4" key="1">
    <citation type="submission" date="2015-01" db="EMBL/GenBank/DDBJ databases">
        <title>Vibrio sp. C1 JCM 19231 whole genome shotgun sequence.</title>
        <authorList>
            <person name="Sawabe T."/>
            <person name="Meirelles P."/>
            <person name="Feng G."/>
            <person name="Sayaka M."/>
            <person name="Hattori M."/>
            <person name="Ohkuma M."/>
        </authorList>
    </citation>
    <scope>NUCLEOTIDE SEQUENCE [LARGE SCALE GENOMIC DNA]</scope>
    <source>
        <strain evidence="4">JCM 19231</strain>
    </source>
</reference>
<dbReference type="InterPro" id="IPR043129">
    <property type="entry name" value="ATPase_NBD"/>
</dbReference>
<dbReference type="CDD" id="cd23763">
    <property type="entry name" value="ASKHA_ATPase_ROK"/>
    <property type="match status" value="1"/>
</dbReference>
<evidence type="ECO:0000256" key="2">
    <source>
        <dbReference type="ARBA" id="ARBA00023277"/>
    </source>
</evidence>
<sequence length="283" mass="30817">MSILDEQEHAVLQKKFLTNDDPNDPMSWADSLMRATDEMLEDFDGELLSVGVSVPGLNDKACEKILSMPGRLKGIDTFDWTQLTSRTSNVRVINDGKAALLGELHSQNFNHVSDVVMLTLGTGVGGAIMIDGKLYQGARGVAGHIGHICLDWQQEKGITGIPGSFEDSIGNSTIAKRTNGRYTSTYDLVQDVKKYDEFAISVWLESVRKLAIAISSINNILDPEMFILGGGILNAGDELFNPLYAYLKEYQWAPTNEDIKLVPAVNGTWAGSIGAALLGKSYS</sequence>
<keyword evidence="2" id="KW-0119">Carbohydrate metabolism</keyword>
<proteinExistence type="inferred from homology"/>
<organism evidence="3 4">
    <name type="scientific">Vibrio ishigakensis</name>
    <dbReference type="NCBI Taxonomy" id="1481914"/>
    <lineage>
        <taxon>Bacteria</taxon>
        <taxon>Pseudomonadati</taxon>
        <taxon>Pseudomonadota</taxon>
        <taxon>Gammaproteobacteria</taxon>
        <taxon>Vibrionales</taxon>
        <taxon>Vibrionaceae</taxon>
        <taxon>Vibrio</taxon>
    </lineage>
</organism>
<dbReference type="InterPro" id="IPR049874">
    <property type="entry name" value="ROK_cs"/>
</dbReference>
<dbReference type="PROSITE" id="PS01125">
    <property type="entry name" value="ROK"/>
    <property type="match status" value="1"/>
</dbReference>
<comment type="caution">
    <text evidence="3">The sequence shown here is derived from an EMBL/GenBank/DDBJ whole genome shotgun (WGS) entry which is preliminary data.</text>
</comment>
<accession>A0A0B8NTE0</accession>
<dbReference type="PANTHER" id="PTHR18964">
    <property type="entry name" value="ROK (REPRESSOR, ORF, KINASE) FAMILY"/>
    <property type="match status" value="1"/>
</dbReference>